<evidence type="ECO:0000313" key="7">
    <source>
        <dbReference type="Proteomes" id="UP001165283"/>
    </source>
</evidence>
<dbReference type="InterPro" id="IPR050109">
    <property type="entry name" value="HTH-type_TetR-like_transc_reg"/>
</dbReference>
<dbReference type="Proteomes" id="UP001165283">
    <property type="component" value="Unassembled WGS sequence"/>
</dbReference>
<evidence type="ECO:0000256" key="3">
    <source>
        <dbReference type="ARBA" id="ARBA00023163"/>
    </source>
</evidence>
<name>A0ABT0ZWI1_9PSEU</name>
<reference evidence="6" key="1">
    <citation type="submission" date="2021-04" db="EMBL/GenBank/DDBJ databases">
        <title>Pseudonocardia sp. nov., isolated from sandy soil of mangrove forest.</title>
        <authorList>
            <person name="Zan Z."/>
            <person name="Huang R."/>
            <person name="Liu W."/>
        </authorList>
    </citation>
    <scope>NUCLEOTIDE SEQUENCE</scope>
    <source>
        <strain evidence="6">S2-4</strain>
    </source>
</reference>
<dbReference type="EMBL" id="JAGSOV010000019">
    <property type="protein sequence ID" value="MCO1655104.1"/>
    <property type="molecule type" value="Genomic_DNA"/>
</dbReference>
<accession>A0ABT0ZWI1</accession>
<proteinExistence type="predicted"/>
<protein>
    <submittedName>
        <fullName evidence="6">TetR/AcrR family transcriptional regulator</fullName>
    </submittedName>
</protein>
<evidence type="ECO:0000256" key="4">
    <source>
        <dbReference type="PROSITE-ProRule" id="PRU00335"/>
    </source>
</evidence>
<dbReference type="InterPro" id="IPR023772">
    <property type="entry name" value="DNA-bd_HTH_TetR-type_CS"/>
</dbReference>
<keyword evidence="2 4" id="KW-0238">DNA-binding</keyword>
<dbReference type="PRINTS" id="PR00455">
    <property type="entry name" value="HTHTETR"/>
</dbReference>
<feature type="domain" description="HTH tetR-type" evidence="5">
    <location>
        <begin position="11"/>
        <end position="71"/>
    </location>
</feature>
<dbReference type="PANTHER" id="PTHR30055:SF234">
    <property type="entry name" value="HTH-TYPE TRANSCRIPTIONAL REGULATOR BETI"/>
    <property type="match status" value="1"/>
</dbReference>
<dbReference type="InterPro" id="IPR001647">
    <property type="entry name" value="HTH_TetR"/>
</dbReference>
<dbReference type="RefSeq" id="WP_252436847.1">
    <property type="nucleotide sequence ID" value="NZ_JAGSOV010000019.1"/>
</dbReference>
<comment type="caution">
    <text evidence="6">The sequence shown here is derived from an EMBL/GenBank/DDBJ whole genome shotgun (WGS) entry which is preliminary data.</text>
</comment>
<evidence type="ECO:0000259" key="5">
    <source>
        <dbReference type="PROSITE" id="PS50977"/>
    </source>
</evidence>
<dbReference type="PANTHER" id="PTHR30055">
    <property type="entry name" value="HTH-TYPE TRANSCRIPTIONAL REGULATOR RUTR"/>
    <property type="match status" value="1"/>
</dbReference>
<feature type="DNA-binding region" description="H-T-H motif" evidence="4">
    <location>
        <begin position="34"/>
        <end position="53"/>
    </location>
</feature>
<dbReference type="InterPro" id="IPR009057">
    <property type="entry name" value="Homeodomain-like_sf"/>
</dbReference>
<organism evidence="6 7">
    <name type="scientific">Pseudonocardia humida</name>
    <dbReference type="NCBI Taxonomy" id="2800819"/>
    <lineage>
        <taxon>Bacteria</taxon>
        <taxon>Bacillati</taxon>
        <taxon>Actinomycetota</taxon>
        <taxon>Actinomycetes</taxon>
        <taxon>Pseudonocardiales</taxon>
        <taxon>Pseudonocardiaceae</taxon>
        <taxon>Pseudonocardia</taxon>
    </lineage>
</organism>
<gene>
    <name evidence="6" type="ORF">KDL28_08540</name>
</gene>
<evidence type="ECO:0000313" key="6">
    <source>
        <dbReference type="EMBL" id="MCO1655104.1"/>
    </source>
</evidence>
<keyword evidence="7" id="KW-1185">Reference proteome</keyword>
<keyword evidence="3" id="KW-0804">Transcription</keyword>
<keyword evidence="1" id="KW-0805">Transcription regulation</keyword>
<sequence>MSPRTQAARTEATTGQLLAAARELFGRDGFAATSIDAVAAAGGVTKGAAYHHFATKGALFRAVFVGEQDRVTAELLRTTAQEPDPFAALRRGCRTFLELCLEPAFRQIVLLDGPAVLGWQEVRAIQSERALRVLADGMRVAAALAGEPGVDVTARAHLAFGALCEAGMLLARADDPDAALHALLAEAERLVGAMARP</sequence>
<dbReference type="SUPFAM" id="SSF46689">
    <property type="entry name" value="Homeodomain-like"/>
    <property type="match status" value="1"/>
</dbReference>
<evidence type="ECO:0000256" key="1">
    <source>
        <dbReference type="ARBA" id="ARBA00023015"/>
    </source>
</evidence>
<dbReference type="PROSITE" id="PS01081">
    <property type="entry name" value="HTH_TETR_1"/>
    <property type="match status" value="1"/>
</dbReference>
<evidence type="ECO:0000256" key="2">
    <source>
        <dbReference type="ARBA" id="ARBA00023125"/>
    </source>
</evidence>
<dbReference type="PROSITE" id="PS50977">
    <property type="entry name" value="HTH_TETR_2"/>
    <property type="match status" value="1"/>
</dbReference>
<dbReference type="InterPro" id="IPR049484">
    <property type="entry name" value="Rv0078-like_C"/>
</dbReference>
<dbReference type="Pfam" id="PF00440">
    <property type="entry name" value="TetR_N"/>
    <property type="match status" value="1"/>
</dbReference>
<dbReference type="Gene3D" id="1.10.357.10">
    <property type="entry name" value="Tetracycline Repressor, domain 2"/>
    <property type="match status" value="1"/>
</dbReference>
<dbReference type="Pfam" id="PF21351">
    <property type="entry name" value="TetR_C_41"/>
    <property type="match status" value="1"/>
</dbReference>